<dbReference type="InterPro" id="IPR036770">
    <property type="entry name" value="Ankyrin_rpt-contain_sf"/>
</dbReference>
<keyword evidence="1" id="KW-0040">ANK repeat</keyword>
<evidence type="ECO:0000313" key="2">
    <source>
        <dbReference type="EMBL" id="CAJ1404085.1"/>
    </source>
</evidence>
<dbReference type="AlphaFoldDB" id="A0AA36JEW1"/>
<evidence type="ECO:0000256" key="1">
    <source>
        <dbReference type="PROSITE-ProRule" id="PRU00023"/>
    </source>
</evidence>
<feature type="repeat" description="ANK" evidence="1">
    <location>
        <begin position="52"/>
        <end position="84"/>
    </location>
</feature>
<accession>A0AA36JEW1</accession>
<name>A0AA36JEW1_9DINO</name>
<comment type="caution">
    <text evidence="2">The sequence shown here is derived from an EMBL/GenBank/DDBJ whole genome shotgun (WGS) entry which is preliminary data.</text>
</comment>
<proteinExistence type="predicted"/>
<sequence>MDDGGMDVMDDAGDIPMAEQHAFLDQAKKYNFEKVREMIEAKPGLVNVQPAGRWSALHQAAEAGDEGTVRYLLEKGALLTVTTSDGRTPLQVAKGNVRPLLGGPAKRAAEPAGYAAGSPPKAPAVAAAIAASPAVAAEALELKVVYAASGAELTTLQWPKNYSIKSLKVELGKSLEATQVVKALMKENYPLKDDQSLEEAGLETGAALNAVIESEPRLYLVKPCSASEYGQERLDEWMAGEDQMVTSSRMHLDMESAPEVARQVAKDLLEAAPGLADITIARSSEGDCPSEVVVIGCPGEDPKKACLKALTIDKDSCEEFADAKDDEDPELTGVWTLATLEQVDWKDYLEFGFNGDKSDFNGDLNAMMDDLGVEKEEMDQLLKMTKIMSEKLERGFIFNFNDSAVVAPMVYGGYASDGSIVGVISSRVWT</sequence>
<dbReference type="PROSITE" id="PS50088">
    <property type="entry name" value="ANK_REPEAT"/>
    <property type="match status" value="1"/>
</dbReference>
<protein>
    <submittedName>
        <fullName evidence="2">Uncharacterized protein</fullName>
    </submittedName>
</protein>
<dbReference type="InterPro" id="IPR002110">
    <property type="entry name" value="Ankyrin_rpt"/>
</dbReference>
<dbReference type="Proteomes" id="UP001178507">
    <property type="component" value="Unassembled WGS sequence"/>
</dbReference>
<dbReference type="Gene3D" id="1.25.40.20">
    <property type="entry name" value="Ankyrin repeat-containing domain"/>
    <property type="match status" value="1"/>
</dbReference>
<reference evidence="2" key="1">
    <citation type="submission" date="2023-08" db="EMBL/GenBank/DDBJ databases">
        <authorList>
            <person name="Chen Y."/>
            <person name="Shah S."/>
            <person name="Dougan E. K."/>
            <person name="Thang M."/>
            <person name="Chan C."/>
        </authorList>
    </citation>
    <scope>NUCLEOTIDE SEQUENCE</scope>
</reference>
<dbReference type="PROSITE" id="PS50297">
    <property type="entry name" value="ANK_REP_REGION"/>
    <property type="match status" value="1"/>
</dbReference>
<dbReference type="EMBL" id="CAUJNA010003524">
    <property type="protein sequence ID" value="CAJ1404085.1"/>
    <property type="molecule type" value="Genomic_DNA"/>
</dbReference>
<evidence type="ECO:0000313" key="3">
    <source>
        <dbReference type="Proteomes" id="UP001178507"/>
    </source>
</evidence>
<gene>
    <name evidence="2" type="ORF">EVOR1521_LOCUS26613</name>
</gene>
<dbReference type="SUPFAM" id="SSF48403">
    <property type="entry name" value="Ankyrin repeat"/>
    <property type="match status" value="1"/>
</dbReference>
<dbReference type="Pfam" id="PF12796">
    <property type="entry name" value="Ank_2"/>
    <property type="match status" value="1"/>
</dbReference>
<keyword evidence="3" id="KW-1185">Reference proteome</keyword>
<organism evidence="2 3">
    <name type="scientific">Effrenium voratum</name>
    <dbReference type="NCBI Taxonomy" id="2562239"/>
    <lineage>
        <taxon>Eukaryota</taxon>
        <taxon>Sar</taxon>
        <taxon>Alveolata</taxon>
        <taxon>Dinophyceae</taxon>
        <taxon>Suessiales</taxon>
        <taxon>Symbiodiniaceae</taxon>
        <taxon>Effrenium</taxon>
    </lineage>
</organism>